<comment type="similarity">
    <text evidence="1">Belongs to the universal stress protein A family.</text>
</comment>
<dbReference type="Proteomes" id="UP000198906">
    <property type="component" value="Unassembled WGS sequence"/>
</dbReference>
<dbReference type="InterPro" id="IPR006015">
    <property type="entry name" value="Universal_stress_UspA"/>
</dbReference>
<dbReference type="STRING" id="47866.GA0074694_5925"/>
<dbReference type="InterPro" id="IPR006016">
    <property type="entry name" value="UspA"/>
</dbReference>
<dbReference type="Pfam" id="PF00582">
    <property type="entry name" value="Usp"/>
    <property type="match status" value="2"/>
</dbReference>
<proteinExistence type="inferred from homology"/>
<dbReference type="Gene3D" id="3.40.50.620">
    <property type="entry name" value="HUPs"/>
    <property type="match status" value="2"/>
</dbReference>
<dbReference type="EMBL" id="FMHU01000002">
    <property type="protein sequence ID" value="SCL31240.1"/>
    <property type="molecule type" value="Genomic_DNA"/>
</dbReference>
<dbReference type="PANTHER" id="PTHR46268">
    <property type="entry name" value="STRESS RESPONSE PROTEIN NHAX"/>
    <property type="match status" value="1"/>
</dbReference>
<dbReference type="PRINTS" id="PR01438">
    <property type="entry name" value="UNVRSLSTRESS"/>
</dbReference>
<evidence type="ECO:0000313" key="4">
    <source>
        <dbReference type="Proteomes" id="UP000198906"/>
    </source>
</evidence>
<protein>
    <submittedName>
        <fullName evidence="3">Nucleotide-binding universal stress protein, UspA family</fullName>
    </submittedName>
</protein>
<dbReference type="AlphaFoldDB" id="A0A1C6SP18"/>
<feature type="domain" description="UspA" evidence="2">
    <location>
        <begin position="9"/>
        <end position="138"/>
    </location>
</feature>
<keyword evidence="4" id="KW-1185">Reference proteome</keyword>
<feature type="domain" description="UspA" evidence="2">
    <location>
        <begin position="146"/>
        <end position="266"/>
    </location>
</feature>
<evidence type="ECO:0000256" key="1">
    <source>
        <dbReference type="ARBA" id="ARBA00008791"/>
    </source>
</evidence>
<dbReference type="SUPFAM" id="SSF52402">
    <property type="entry name" value="Adenine nucleotide alpha hydrolases-like"/>
    <property type="match status" value="2"/>
</dbReference>
<accession>A0A1C6SP18</accession>
<evidence type="ECO:0000259" key="2">
    <source>
        <dbReference type="Pfam" id="PF00582"/>
    </source>
</evidence>
<sequence>MSAAADAPVVVGVSGTEQSLPVVRLAAREAAEHGRRLHVVHAFNWEAALAAPSLAGARSEAERAIDRAVEVAGEVAPDLPVEAQVVEGAAVAALLRHSESAFLVVVGDGGMTARDCVTTEAAAVQVAARAGCPTLVARLDPPPDGPVLVGLDGSATSRFALDFALDCAGRHDGRLRAVRVIEPDDDATRPGQDVTDLLTERRRAHPTVAAEPEVLRGDPGQVLIDQSRTARLVVVGTRGDQPWRGLLGAVSQSLLYHAPAPVVLVRGVTDAPLEAS</sequence>
<name>A0A1C6SP18_9ACTN</name>
<dbReference type="InterPro" id="IPR014729">
    <property type="entry name" value="Rossmann-like_a/b/a_fold"/>
</dbReference>
<evidence type="ECO:0000313" key="3">
    <source>
        <dbReference type="EMBL" id="SCL31240.1"/>
    </source>
</evidence>
<reference evidence="4" key="1">
    <citation type="submission" date="2016-06" db="EMBL/GenBank/DDBJ databases">
        <authorList>
            <person name="Varghese N."/>
        </authorList>
    </citation>
    <scope>NUCLEOTIDE SEQUENCE [LARGE SCALE GENOMIC DNA]</scope>
    <source>
        <strain evidence="4">DSM 46123</strain>
    </source>
</reference>
<gene>
    <name evidence="3" type="ORF">GA0074694_5925</name>
</gene>
<dbReference type="RefSeq" id="WP_091463073.1">
    <property type="nucleotide sequence ID" value="NZ_FMHU01000002.1"/>
</dbReference>
<dbReference type="PANTHER" id="PTHR46268:SF6">
    <property type="entry name" value="UNIVERSAL STRESS PROTEIN UP12"/>
    <property type="match status" value="1"/>
</dbReference>
<organism evidence="3 4">
    <name type="scientific">Micromonospora inyonensis</name>
    <dbReference type="NCBI Taxonomy" id="47866"/>
    <lineage>
        <taxon>Bacteria</taxon>
        <taxon>Bacillati</taxon>
        <taxon>Actinomycetota</taxon>
        <taxon>Actinomycetes</taxon>
        <taxon>Micromonosporales</taxon>
        <taxon>Micromonosporaceae</taxon>
        <taxon>Micromonospora</taxon>
    </lineage>
</organism>